<keyword evidence="1" id="KW-0175">Coiled coil</keyword>
<dbReference type="Pfam" id="PF01590">
    <property type="entry name" value="GAF"/>
    <property type="match status" value="1"/>
</dbReference>
<dbReference type="Pfam" id="PF13191">
    <property type="entry name" value="AAA_16"/>
    <property type="match status" value="1"/>
</dbReference>
<dbReference type="InterPro" id="IPR003018">
    <property type="entry name" value="GAF"/>
</dbReference>
<dbReference type="GO" id="GO:0005524">
    <property type="term" value="F:ATP binding"/>
    <property type="evidence" value="ECO:0007669"/>
    <property type="project" value="InterPro"/>
</dbReference>
<dbReference type="CDD" id="cd07041">
    <property type="entry name" value="STAS_RsbR_RsbS_like"/>
    <property type="match status" value="1"/>
</dbReference>
<dbReference type="InterPro" id="IPR008271">
    <property type="entry name" value="Ser/Thr_kinase_AS"/>
</dbReference>
<dbReference type="SMART" id="SM00220">
    <property type="entry name" value="S_TKc"/>
    <property type="match status" value="1"/>
</dbReference>
<dbReference type="InterPro" id="IPR027417">
    <property type="entry name" value="P-loop_NTPase"/>
</dbReference>
<feature type="coiled-coil region" evidence="1">
    <location>
        <begin position="1507"/>
        <end position="1555"/>
    </location>
</feature>
<dbReference type="InterPro" id="IPR000719">
    <property type="entry name" value="Prot_kinase_dom"/>
</dbReference>
<dbReference type="SUPFAM" id="SSF56112">
    <property type="entry name" value="Protein kinase-like (PK-like)"/>
    <property type="match status" value="1"/>
</dbReference>
<gene>
    <name evidence="5" type="ORF">SAMN02745121_06642</name>
</gene>
<dbReference type="CDD" id="cd14014">
    <property type="entry name" value="STKc_PknB_like"/>
    <property type="match status" value="1"/>
</dbReference>
<sequence length="1692" mass="184278">MFDCLGHMLSLEKYALTEKIYEGLATVVYRGRRKEDGARVALKILKNDYPSPAEIERLSREHALLKSVDVPGIPRALGLEKHGGRLALAMEELPGRPLDDVLRSQRLDLPAVLRIGASLSGVLGRLHLSGVVHKDVKPQNILVRLDVGEASLVDLGAAAHLSQDAQELPGVVEGTLAYVAPEQTGRMNRRVDHRADLYSLGVTLYELLLGALPFTSTDPVELVHSHVARMPAPPHERDPSIPRVVSDIVLKLLSKSSEERYRTAFGLQADLEACLARLSEAGYIEPFSLGRREQCADLRLSDRLYGRDVERRAVLAAWERAGRGARELLLLAGPAGVGKSVLVEELRADILRRGGYFVAGKFDQLNHSSPYAPLEHAFRELVRRVLTEPSEVLEVIRARLVQALGPNGRIVADLVPDVEHIIGAQPPVPELGPTESQNRFNLVFQRFLAAFTAPDRPFTLFLDDLQWADPATLKLLGALMTDPESAHLLVLSAYRDGEVDDTHPLALALAQLRRSGVPVSVVPLAPLGEAEVAAFIADTLGCGAAQVEPLAALLSEKTGGNPFFVGQLLRGLFRDGLITFDASRGTLSWDLDAIRASTDDDVVAFVTDKLRALSPSAQRALELAACVGHRFDLETLSALLGQTPADVTRALEEAMHAGFVSPVEPDGPPPRATRFREEPPAPAPPRPRVHRFLHDRIQQAAYALIGEEQRRGVHLRIGRLLRARLGADSRDDELFAVVHHENLGAALIRDPEERLDLVRLNVAAARRAKAATAFAAASDYFDHAVALLDGTTWEREHERTFAIHAEQAECAYLCGRFEAAEALSQALLARARSLTERIVVERRRMELRATLGRFAEAVEIGLAVVGQLGIHIPDSEEARGVVLVRQLAEIDAIVGDRPVEGLLHEKTLANLEVETLQDLLMILCGAGYYVSPTAYALPAIELVILSLQHGHSPYSPVAYMAYAFVLTALLGQHRRAEAFGELALALQSKYPNPQTECKLHHMFGTFAHSCKPVRVALAHLERACSVGLELGDFAFLSYAADNSIPYKFALGMELSELRDDVTRLSALMQRTQDALSIAYLSVAAGLVDNLLGRTKNRLTLSSDSFEEAGFAESMVRAGLYPVACWFHVARLMVLFLHGDYEGALQAAARAQELVLSATGQYFPTELSFFACLAAAARRPSAAPDEARRCDELLARHGEKLAQWATHCPVNYQHKHLLVQAELARLGGRHDEATDAFDRAIEAAGAEGFARDEVIALERCALFHREKGRTLIARVYMAEAYAGYARWGATAKTAALSERFADLLPAPVAAPQKSAALVTTTTRLDASGLLDATALVRAAQALVGEVVLDRVIERLMRLVVESSGAQRGVLLLARDHQLLVTARLDQERIEVGPPLPLEQTADVAGTIVRYVARTGEPVILDDARHDHRFAADPYLTRRRPRSILCLAMTQNERLTGILYLENNAAGSAFTRARTDLSCLLASLAAAAVENALLYTRVDEVTQALLRANESLESEVSRRTEDLRATNAQLALELAERERAEKAMSALHEQIVRMQEERLAELSTPILPITDQIIVIPLIGTMDAPRGRQVLEAALSAVGSHRVDVVILDVTGMKMVDIEVADMLTATASALRLLGARALVTGLSPEIAGTLVERGAELGSMTTAATLKAAVVHALRELSAPAGRAVQRAGARRA</sequence>
<evidence type="ECO:0000256" key="1">
    <source>
        <dbReference type="SAM" id="Coils"/>
    </source>
</evidence>
<dbReference type="InterPro" id="IPR002645">
    <property type="entry name" value="STAS_dom"/>
</dbReference>
<dbReference type="PROSITE" id="PS50011">
    <property type="entry name" value="PROTEIN_KINASE_DOM"/>
    <property type="match status" value="1"/>
</dbReference>
<dbReference type="Gene3D" id="3.40.50.300">
    <property type="entry name" value="P-loop containing nucleotide triphosphate hydrolases"/>
    <property type="match status" value="1"/>
</dbReference>
<dbReference type="Gene3D" id="1.10.510.10">
    <property type="entry name" value="Transferase(Phosphotransferase) domain 1"/>
    <property type="match status" value="1"/>
</dbReference>
<evidence type="ECO:0000256" key="2">
    <source>
        <dbReference type="SAM" id="MobiDB-lite"/>
    </source>
</evidence>
<dbReference type="InterPro" id="IPR053159">
    <property type="entry name" value="Hybrid_Histidine_Kinase"/>
</dbReference>
<dbReference type="Proteomes" id="UP000199400">
    <property type="component" value="Unassembled WGS sequence"/>
</dbReference>
<evidence type="ECO:0000259" key="4">
    <source>
        <dbReference type="PROSITE" id="PS50801"/>
    </source>
</evidence>
<dbReference type="GO" id="GO:0004672">
    <property type="term" value="F:protein kinase activity"/>
    <property type="evidence" value="ECO:0007669"/>
    <property type="project" value="InterPro"/>
</dbReference>
<dbReference type="SUPFAM" id="SSF48452">
    <property type="entry name" value="TPR-like"/>
    <property type="match status" value="1"/>
</dbReference>
<dbReference type="EMBL" id="FOMX01000026">
    <property type="protein sequence ID" value="SFF04137.1"/>
    <property type="molecule type" value="Genomic_DNA"/>
</dbReference>
<dbReference type="InterPro" id="IPR041664">
    <property type="entry name" value="AAA_16"/>
</dbReference>
<dbReference type="PROSITE" id="PS00108">
    <property type="entry name" value="PROTEIN_KINASE_ST"/>
    <property type="match status" value="1"/>
</dbReference>
<protein>
    <submittedName>
        <fullName evidence="5">Predicted ATPase</fullName>
    </submittedName>
</protein>
<organism evidence="5 6">
    <name type="scientific">Nannocystis exedens</name>
    <dbReference type="NCBI Taxonomy" id="54"/>
    <lineage>
        <taxon>Bacteria</taxon>
        <taxon>Pseudomonadati</taxon>
        <taxon>Myxococcota</taxon>
        <taxon>Polyangia</taxon>
        <taxon>Nannocystales</taxon>
        <taxon>Nannocystaceae</taxon>
        <taxon>Nannocystis</taxon>
    </lineage>
</organism>
<dbReference type="InterPro" id="IPR036513">
    <property type="entry name" value="STAS_dom_sf"/>
</dbReference>
<evidence type="ECO:0000313" key="5">
    <source>
        <dbReference type="EMBL" id="SFF04137.1"/>
    </source>
</evidence>
<dbReference type="Pfam" id="PF01740">
    <property type="entry name" value="STAS"/>
    <property type="match status" value="1"/>
</dbReference>
<dbReference type="STRING" id="54.SAMN02745121_06642"/>
<feature type="domain" description="STAS" evidence="4">
    <location>
        <begin position="1561"/>
        <end position="1672"/>
    </location>
</feature>
<dbReference type="InterPro" id="IPR011990">
    <property type="entry name" value="TPR-like_helical_dom_sf"/>
</dbReference>
<proteinExistence type="predicted"/>
<dbReference type="Gene3D" id="3.30.450.40">
    <property type="match status" value="1"/>
</dbReference>
<feature type="domain" description="Protein kinase" evidence="3">
    <location>
        <begin position="14"/>
        <end position="275"/>
    </location>
</feature>
<dbReference type="PANTHER" id="PTHR43642">
    <property type="entry name" value="HYBRID SIGNAL TRANSDUCTION HISTIDINE KINASE G"/>
    <property type="match status" value="1"/>
</dbReference>
<evidence type="ECO:0000259" key="3">
    <source>
        <dbReference type="PROSITE" id="PS50011"/>
    </source>
</evidence>
<dbReference type="Gene3D" id="3.30.750.24">
    <property type="entry name" value="STAS domain"/>
    <property type="match status" value="1"/>
</dbReference>
<dbReference type="Pfam" id="PF00069">
    <property type="entry name" value="Pkinase"/>
    <property type="match status" value="1"/>
</dbReference>
<dbReference type="PROSITE" id="PS50801">
    <property type="entry name" value="STAS"/>
    <property type="match status" value="1"/>
</dbReference>
<dbReference type="InterPro" id="IPR011009">
    <property type="entry name" value="Kinase-like_dom_sf"/>
</dbReference>
<evidence type="ECO:0000313" key="6">
    <source>
        <dbReference type="Proteomes" id="UP000199400"/>
    </source>
</evidence>
<keyword evidence="6" id="KW-1185">Reference proteome</keyword>
<dbReference type="SMART" id="SM00065">
    <property type="entry name" value="GAF"/>
    <property type="match status" value="1"/>
</dbReference>
<dbReference type="SUPFAM" id="SSF55781">
    <property type="entry name" value="GAF domain-like"/>
    <property type="match status" value="1"/>
</dbReference>
<feature type="region of interest" description="Disordered" evidence="2">
    <location>
        <begin position="660"/>
        <end position="688"/>
    </location>
</feature>
<accession>A0A1I2FHC5</accession>
<dbReference type="SUPFAM" id="SSF52091">
    <property type="entry name" value="SpoIIaa-like"/>
    <property type="match status" value="1"/>
</dbReference>
<dbReference type="PANTHER" id="PTHR43642:SF1">
    <property type="entry name" value="HYBRID SIGNAL TRANSDUCTION HISTIDINE KINASE G"/>
    <property type="match status" value="1"/>
</dbReference>
<dbReference type="InterPro" id="IPR029016">
    <property type="entry name" value="GAF-like_dom_sf"/>
</dbReference>
<reference evidence="6" key="1">
    <citation type="submission" date="2016-10" db="EMBL/GenBank/DDBJ databases">
        <authorList>
            <person name="Varghese N."/>
            <person name="Submissions S."/>
        </authorList>
    </citation>
    <scope>NUCLEOTIDE SEQUENCE [LARGE SCALE GENOMIC DNA]</scope>
    <source>
        <strain evidence="6">ATCC 25963</strain>
    </source>
</reference>
<name>A0A1I2FHC5_9BACT</name>
<dbReference type="SUPFAM" id="SSF52540">
    <property type="entry name" value="P-loop containing nucleoside triphosphate hydrolases"/>
    <property type="match status" value="1"/>
</dbReference>